<dbReference type="Proteomes" id="UP000006911">
    <property type="component" value="Unassembled WGS sequence"/>
</dbReference>
<evidence type="ECO:0000313" key="1">
    <source>
        <dbReference type="EMBL" id="CAZ81034.1"/>
    </source>
</evidence>
<accession>D5G941</accession>
<evidence type="ECO:0000313" key="2">
    <source>
        <dbReference type="Proteomes" id="UP000006911"/>
    </source>
</evidence>
<protein>
    <submittedName>
        <fullName evidence="1">(Perigord truffle) hypothetical protein</fullName>
    </submittedName>
</protein>
<dbReference type="RefSeq" id="XP_002836843.1">
    <property type="nucleotide sequence ID" value="XM_002836797.1"/>
</dbReference>
<dbReference type="AlphaFoldDB" id="D5G941"/>
<dbReference type="HOGENOM" id="CLU_2724043_0_0_1"/>
<name>D5G941_TUBMM</name>
<dbReference type="GeneID" id="9184321"/>
<keyword evidence="2" id="KW-1185">Reference proteome</keyword>
<proteinExistence type="predicted"/>
<reference evidence="1 2" key="1">
    <citation type="journal article" date="2010" name="Nature">
        <title>Perigord black truffle genome uncovers evolutionary origins and mechanisms of symbiosis.</title>
        <authorList>
            <person name="Martin F."/>
            <person name="Kohler A."/>
            <person name="Murat C."/>
            <person name="Balestrini R."/>
            <person name="Coutinho P.M."/>
            <person name="Jaillon O."/>
            <person name="Montanini B."/>
            <person name="Morin E."/>
            <person name="Noel B."/>
            <person name="Percudani R."/>
            <person name="Porcel B."/>
            <person name="Rubini A."/>
            <person name="Amicucci A."/>
            <person name="Amselem J."/>
            <person name="Anthouard V."/>
            <person name="Arcioni S."/>
            <person name="Artiguenave F."/>
            <person name="Aury J.M."/>
            <person name="Ballario P."/>
            <person name="Bolchi A."/>
            <person name="Brenna A."/>
            <person name="Brun A."/>
            <person name="Buee M."/>
            <person name="Cantarel B."/>
            <person name="Chevalier G."/>
            <person name="Couloux A."/>
            <person name="Da Silva C."/>
            <person name="Denoeud F."/>
            <person name="Duplessis S."/>
            <person name="Ghignone S."/>
            <person name="Hilselberger B."/>
            <person name="Iotti M."/>
            <person name="Marcais B."/>
            <person name="Mello A."/>
            <person name="Miranda M."/>
            <person name="Pacioni G."/>
            <person name="Quesneville H."/>
            <person name="Riccioni C."/>
            <person name="Ruotolo R."/>
            <person name="Splivallo R."/>
            <person name="Stocchi V."/>
            <person name="Tisserant E."/>
            <person name="Viscomi A.R."/>
            <person name="Zambonelli A."/>
            <person name="Zampieri E."/>
            <person name="Henrissat B."/>
            <person name="Lebrun M.H."/>
            <person name="Paolocci F."/>
            <person name="Bonfante P."/>
            <person name="Ottonello S."/>
            <person name="Wincker P."/>
        </authorList>
    </citation>
    <scope>NUCLEOTIDE SEQUENCE [LARGE SCALE GENOMIC DNA]</scope>
    <source>
        <strain evidence="1 2">Mel28</strain>
    </source>
</reference>
<organism evidence="1 2">
    <name type="scientific">Tuber melanosporum (strain Mel28)</name>
    <name type="common">Perigord black truffle</name>
    <dbReference type="NCBI Taxonomy" id="656061"/>
    <lineage>
        <taxon>Eukaryota</taxon>
        <taxon>Fungi</taxon>
        <taxon>Dikarya</taxon>
        <taxon>Ascomycota</taxon>
        <taxon>Pezizomycotina</taxon>
        <taxon>Pezizomycetes</taxon>
        <taxon>Pezizales</taxon>
        <taxon>Tuberaceae</taxon>
        <taxon>Tuber</taxon>
    </lineage>
</organism>
<sequence length="72" mass="8052">MDNCDANGIPVLIQSPERPANTVISSLSLLSLHGVCTHTHNYTTDKLSKSEVRFFFSFILLMINPIEQSLVF</sequence>
<dbReference type="EMBL" id="FN430053">
    <property type="protein sequence ID" value="CAZ81034.1"/>
    <property type="molecule type" value="Genomic_DNA"/>
</dbReference>
<gene>
    <name evidence="1" type="ORF">GSTUM_00004972001</name>
</gene>
<dbReference type="InParanoid" id="D5G941"/>
<dbReference type="KEGG" id="tml:GSTUM_00004972001"/>